<sequence>MADTETVFTIHNGNPHQTLVPSLEHLLPSSAPLLRRIQYDIAHPRDTAYYLASTNLARAPDNGPWIAAYVDLFAARETQVWVYSSLEAEVDDDKHNDENPHISTFSTITPERQAVAQRQIWDLLQYINRELMPAFQAHYHKTVPSTARTSLHKVLPPHQPPAFLVGTLHTGLMQLLSSNDSYTDAAFRAGLKVHRYDVTPYVKYIFDPSIFQTATGKGHALPQGYRYGEQGLLPQHVELVLSRTHIPREPQTLLTMPSVVVYHDDDSGTPDEKGPSPVAWGFLGLDGSLATLHVEPEHRGKGIAVLLSREVMRRGMASGKYGAAGPLAYTHADVALGNKASRRVMEKIGGREWRWSVTWTVVEIVL</sequence>
<gene>
    <name evidence="2" type="ORF">PISL3812_05396</name>
</gene>
<dbReference type="AlphaFoldDB" id="A0A0U1LZN3"/>
<dbReference type="PANTHER" id="PTHR20958">
    <property type="entry name" value="GLYCINE N-ACYLTRANSFERASE-LIKE PROTEIN"/>
    <property type="match status" value="1"/>
</dbReference>
<dbReference type="InterPro" id="IPR016181">
    <property type="entry name" value="Acyl_CoA_acyltransferase"/>
</dbReference>
<dbReference type="Proteomes" id="UP000054383">
    <property type="component" value="Unassembled WGS sequence"/>
</dbReference>
<dbReference type="SUPFAM" id="SSF55729">
    <property type="entry name" value="Acyl-CoA N-acyltransferases (Nat)"/>
    <property type="match status" value="1"/>
</dbReference>
<reference evidence="2 3" key="1">
    <citation type="submission" date="2015-04" db="EMBL/GenBank/DDBJ databases">
        <authorList>
            <person name="Syromyatnikov M.Y."/>
            <person name="Popov V.N."/>
        </authorList>
    </citation>
    <scope>NUCLEOTIDE SEQUENCE [LARGE SCALE GENOMIC DNA]</scope>
    <source>
        <strain evidence="2">WF-38-12</strain>
    </source>
</reference>
<dbReference type="Pfam" id="PF08445">
    <property type="entry name" value="FR47"/>
    <property type="match status" value="1"/>
</dbReference>
<dbReference type="STRING" id="28573.A0A0U1LZN3"/>
<dbReference type="EMBL" id="CVMT01000004">
    <property type="protein sequence ID" value="CRG88366.1"/>
    <property type="molecule type" value="Genomic_DNA"/>
</dbReference>
<evidence type="ECO:0000313" key="3">
    <source>
        <dbReference type="Proteomes" id="UP000054383"/>
    </source>
</evidence>
<dbReference type="InterPro" id="IPR013653">
    <property type="entry name" value="GCN5-like_dom"/>
</dbReference>
<evidence type="ECO:0000259" key="1">
    <source>
        <dbReference type="Pfam" id="PF08445"/>
    </source>
</evidence>
<accession>A0A0U1LZN3</accession>
<dbReference type="Gene3D" id="3.40.630.30">
    <property type="match status" value="1"/>
</dbReference>
<name>A0A0U1LZN3_TALIS</name>
<evidence type="ECO:0000313" key="2">
    <source>
        <dbReference type="EMBL" id="CRG88366.1"/>
    </source>
</evidence>
<keyword evidence="3" id="KW-1185">Reference proteome</keyword>
<feature type="domain" description="GCN5-related N-acetyltransferase Rv2170-like" evidence="1">
    <location>
        <begin position="278"/>
        <end position="355"/>
    </location>
</feature>
<dbReference type="PANTHER" id="PTHR20958:SF6">
    <property type="entry name" value="GLYCINE N-ACYLTRANSFERASE-LIKE PROTEIN"/>
    <property type="match status" value="1"/>
</dbReference>
<dbReference type="OrthoDB" id="61870at2759"/>
<protein>
    <recommendedName>
        <fullName evidence="1">GCN5-related N-acetyltransferase Rv2170-like domain-containing protein</fullName>
    </recommendedName>
</protein>
<proteinExistence type="predicted"/>
<organism evidence="2 3">
    <name type="scientific">Talaromyces islandicus</name>
    <name type="common">Penicillium islandicum</name>
    <dbReference type="NCBI Taxonomy" id="28573"/>
    <lineage>
        <taxon>Eukaryota</taxon>
        <taxon>Fungi</taxon>
        <taxon>Dikarya</taxon>
        <taxon>Ascomycota</taxon>
        <taxon>Pezizomycotina</taxon>
        <taxon>Eurotiomycetes</taxon>
        <taxon>Eurotiomycetidae</taxon>
        <taxon>Eurotiales</taxon>
        <taxon>Trichocomaceae</taxon>
        <taxon>Talaromyces</taxon>
        <taxon>Talaromyces sect. Islandici</taxon>
    </lineage>
</organism>
<dbReference type="InterPro" id="IPR053225">
    <property type="entry name" value="Acyl-CoA_N-acyltransferase"/>
</dbReference>
<dbReference type="GO" id="GO:0016747">
    <property type="term" value="F:acyltransferase activity, transferring groups other than amino-acyl groups"/>
    <property type="evidence" value="ECO:0007669"/>
    <property type="project" value="InterPro"/>
</dbReference>
<dbReference type="OMA" id="DEMPIAW"/>